<evidence type="ECO:0000313" key="2">
    <source>
        <dbReference type="EMBL" id="KXV69388.1"/>
    </source>
</evidence>
<evidence type="ECO:0000256" key="1">
    <source>
        <dbReference type="SAM" id="MobiDB-lite"/>
    </source>
</evidence>
<name>A0A149UNA7_9PROT</name>
<proteinExistence type="predicted"/>
<dbReference type="Proteomes" id="UP000075377">
    <property type="component" value="Unassembled WGS sequence"/>
</dbReference>
<sequence length="62" mass="6505">MPDQISGITAKEAGSSSDVNNEAHAEAFQSMLLKSGLMLMQSMQSDATDAISDNTSNPDAPF</sequence>
<dbReference type="AlphaFoldDB" id="A0A149UNA7"/>
<dbReference type="EMBL" id="LHZX01000285">
    <property type="protein sequence ID" value="KXV69388.1"/>
    <property type="molecule type" value="Genomic_DNA"/>
</dbReference>
<dbReference type="PATRIC" id="fig|178901.14.peg.3307"/>
<gene>
    <name evidence="2" type="ORF">AD951_06890</name>
</gene>
<protein>
    <submittedName>
        <fullName evidence="2">Uncharacterized protein</fullName>
    </submittedName>
</protein>
<dbReference type="RefSeq" id="WP_061500602.1">
    <property type="nucleotide sequence ID" value="NZ_LHZX01000285.1"/>
</dbReference>
<dbReference type="OrthoDB" id="7223770at2"/>
<feature type="region of interest" description="Disordered" evidence="1">
    <location>
        <begin position="1"/>
        <end position="22"/>
    </location>
</feature>
<accession>A0A149UNA7</accession>
<evidence type="ECO:0000313" key="3">
    <source>
        <dbReference type="Proteomes" id="UP000075377"/>
    </source>
</evidence>
<reference evidence="2 3" key="1">
    <citation type="submission" date="2015-06" db="EMBL/GenBank/DDBJ databases">
        <title>Improved classification and identification of acetic acid bacteria using matrix-assisted laser desorption/ionization time-of-flight mass spectrometry; Gluconobacter nephelii and Gluconobacter uchimurae are later heterotypic synonyms of Gluconobacter japonicus and Gluconobacter oxydans, respectively.</title>
        <authorList>
            <person name="Li L."/>
            <person name="Cleenwerck I."/>
            <person name="De Vuyst L."/>
            <person name="Vandamme P."/>
        </authorList>
    </citation>
    <scope>NUCLEOTIDE SEQUENCE [LARGE SCALE GENOMIC DNA]</scope>
    <source>
        <strain evidence="2 3">LMG 1699</strain>
    </source>
</reference>
<organism evidence="2 3">
    <name type="scientific">Acetobacter malorum</name>
    <dbReference type="NCBI Taxonomy" id="178901"/>
    <lineage>
        <taxon>Bacteria</taxon>
        <taxon>Pseudomonadati</taxon>
        <taxon>Pseudomonadota</taxon>
        <taxon>Alphaproteobacteria</taxon>
        <taxon>Acetobacterales</taxon>
        <taxon>Acetobacteraceae</taxon>
        <taxon>Acetobacter</taxon>
    </lineage>
</organism>
<comment type="caution">
    <text evidence="2">The sequence shown here is derived from an EMBL/GenBank/DDBJ whole genome shotgun (WGS) entry which is preliminary data.</text>
</comment>